<dbReference type="InterPro" id="IPR037069">
    <property type="entry name" value="AcylCoA_DH/ox_N_sf"/>
</dbReference>
<proteinExistence type="inferred from homology"/>
<dbReference type="InterPro" id="IPR009075">
    <property type="entry name" value="AcylCo_DH/oxidase_C"/>
</dbReference>
<dbReference type="Gene3D" id="1.10.540.10">
    <property type="entry name" value="Acyl-CoA dehydrogenase/oxidase, N-terminal domain"/>
    <property type="match status" value="1"/>
</dbReference>
<dbReference type="Pfam" id="PF00441">
    <property type="entry name" value="Acyl-CoA_dh_1"/>
    <property type="match status" value="1"/>
</dbReference>
<evidence type="ECO:0000256" key="3">
    <source>
        <dbReference type="ARBA" id="ARBA00022630"/>
    </source>
</evidence>
<name>A0ABU8SA35_9SPHN</name>
<keyword evidence="4 6" id="KW-0274">FAD</keyword>
<gene>
    <name evidence="10" type="ORF">WG900_12890</name>
</gene>
<dbReference type="Pfam" id="PF02770">
    <property type="entry name" value="Acyl-CoA_dh_M"/>
    <property type="match status" value="1"/>
</dbReference>
<dbReference type="RefSeq" id="WP_339967630.1">
    <property type="nucleotide sequence ID" value="NZ_JBBHJY010000006.1"/>
</dbReference>
<feature type="domain" description="Acyl-CoA oxidase/dehydrogenase middle" evidence="8">
    <location>
        <begin position="128"/>
        <end position="222"/>
    </location>
</feature>
<dbReference type="InterPro" id="IPR052161">
    <property type="entry name" value="Mycobact_Acyl-CoA_DH"/>
</dbReference>
<evidence type="ECO:0000313" key="10">
    <source>
        <dbReference type="EMBL" id="MEJ6010812.1"/>
    </source>
</evidence>
<evidence type="ECO:0000259" key="7">
    <source>
        <dbReference type="Pfam" id="PF00441"/>
    </source>
</evidence>
<dbReference type="Gene3D" id="2.40.110.10">
    <property type="entry name" value="Butyryl-CoA Dehydrogenase, subunit A, domain 2"/>
    <property type="match status" value="1"/>
</dbReference>
<keyword evidence="11" id="KW-1185">Reference proteome</keyword>
<dbReference type="Gene3D" id="1.20.140.10">
    <property type="entry name" value="Butyryl-CoA Dehydrogenase, subunit A, domain 3"/>
    <property type="match status" value="1"/>
</dbReference>
<evidence type="ECO:0000259" key="9">
    <source>
        <dbReference type="Pfam" id="PF02771"/>
    </source>
</evidence>
<dbReference type="InterPro" id="IPR009100">
    <property type="entry name" value="AcylCoA_DH/oxidase_NM_dom_sf"/>
</dbReference>
<evidence type="ECO:0000259" key="8">
    <source>
        <dbReference type="Pfam" id="PF02770"/>
    </source>
</evidence>
<evidence type="ECO:0000256" key="5">
    <source>
        <dbReference type="ARBA" id="ARBA00023002"/>
    </source>
</evidence>
<dbReference type="Proteomes" id="UP001379235">
    <property type="component" value="Unassembled WGS sequence"/>
</dbReference>
<dbReference type="SUPFAM" id="SSF56645">
    <property type="entry name" value="Acyl-CoA dehydrogenase NM domain-like"/>
    <property type="match status" value="1"/>
</dbReference>
<dbReference type="InterPro" id="IPR006091">
    <property type="entry name" value="Acyl-CoA_Oxase/DH_mid-dom"/>
</dbReference>
<comment type="cofactor">
    <cofactor evidence="1 6">
        <name>FAD</name>
        <dbReference type="ChEBI" id="CHEBI:57692"/>
    </cofactor>
</comment>
<dbReference type="InterPro" id="IPR013786">
    <property type="entry name" value="AcylCoA_DH/ox_N"/>
</dbReference>
<dbReference type="PANTHER" id="PTHR43292">
    <property type="entry name" value="ACYL-COA DEHYDROGENASE"/>
    <property type="match status" value="1"/>
</dbReference>
<dbReference type="EMBL" id="JBBHJY010000006">
    <property type="protein sequence ID" value="MEJ6010812.1"/>
    <property type="molecule type" value="Genomic_DNA"/>
</dbReference>
<evidence type="ECO:0000256" key="1">
    <source>
        <dbReference type="ARBA" id="ARBA00001974"/>
    </source>
</evidence>
<evidence type="ECO:0000256" key="2">
    <source>
        <dbReference type="ARBA" id="ARBA00009347"/>
    </source>
</evidence>
<keyword evidence="5 6" id="KW-0560">Oxidoreductase</keyword>
<feature type="domain" description="Acyl-CoA dehydrogenase/oxidase C-terminal" evidence="7">
    <location>
        <begin position="234"/>
        <end position="387"/>
    </location>
</feature>
<sequence length="406" mass="44257">MDFSDTPEEAEFRASVRKWLEANAQRARGTSGRFTGTGTDDIGAAKAWQASKYEAGYAAITVPEVYGGRGGTPIQALIYRQEESAFAVPTGVYEIGLGMCVPTVMMQGSDAHRDRFLVPAYRGDEIWCQLFSEPAGGSDIAALRTRAVRDGDDWVINGQKVWTSGAHFADFGILLARTDPTVAKHKGLTMFIVDMKAPGVDVRPIEQMSGGAEFNEVFFADVRIPDSDRLGAEGDGWNVALGTLMMERMSAGQGFGFFGATEVLELARKTEIGGRPASSDARVRERVADWWINEQGLKLLSYRAQTALSKGELPGPEQSVNKAIEAPQAQEIAYFARQLRGQAGSMDGEEIDEDWVHVDRSWLWAPGMRLGGGTDEVLRNIIAERVLGLPGDVRVDKGVPFNQLTS</sequence>
<comment type="caution">
    <text evidence="10">The sequence shown here is derived from an EMBL/GenBank/DDBJ whole genome shotgun (WGS) entry which is preliminary data.</text>
</comment>
<dbReference type="InterPro" id="IPR046373">
    <property type="entry name" value="Acyl-CoA_Oxase/DH_mid-dom_sf"/>
</dbReference>
<reference evidence="10 11" key="1">
    <citation type="submission" date="2024-03" db="EMBL/GenBank/DDBJ databases">
        <authorList>
            <person name="Jo J.-H."/>
        </authorList>
    </citation>
    <scope>NUCLEOTIDE SEQUENCE [LARGE SCALE GENOMIC DNA]</scope>
    <source>
        <strain evidence="10 11">AS3R-12</strain>
    </source>
</reference>
<feature type="domain" description="Acyl-CoA dehydrogenase/oxidase N-terminal" evidence="9">
    <location>
        <begin position="6"/>
        <end position="123"/>
    </location>
</feature>
<protein>
    <submittedName>
        <fullName evidence="10">Acyl-CoA dehydrogenase family protein</fullName>
    </submittedName>
</protein>
<dbReference type="Pfam" id="PF02771">
    <property type="entry name" value="Acyl-CoA_dh_N"/>
    <property type="match status" value="1"/>
</dbReference>
<evidence type="ECO:0000256" key="6">
    <source>
        <dbReference type="RuleBase" id="RU362125"/>
    </source>
</evidence>
<organism evidence="10 11">
    <name type="scientific">Novosphingobium aquae</name>
    <dbReference type="NCBI Taxonomy" id="3133435"/>
    <lineage>
        <taxon>Bacteria</taxon>
        <taxon>Pseudomonadati</taxon>
        <taxon>Pseudomonadota</taxon>
        <taxon>Alphaproteobacteria</taxon>
        <taxon>Sphingomonadales</taxon>
        <taxon>Sphingomonadaceae</taxon>
        <taxon>Novosphingobium</taxon>
    </lineage>
</organism>
<evidence type="ECO:0000313" key="11">
    <source>
        <dbReference type="Proteomes" id="UP001379235"/>
    </source>
</evidence>
<comment type="similarity">
    <text evidence="2 6">Belongs to the acyl-CoA dehydrogenase family.</text>
</comment>
<dbReference type="InterPro" id="IPR036250">
    <property type="entry name" value="AcylCo_DH-like_C"/>
</dbReference>
<accession>A0ABU8SA35</accession>
<dbReference type="SUPFAM" id="SSF47203">
    <property type="entry name" value="Acyl-CoA dehydrogenase C-terminal domain-like"/>
    <property type="match status" value="1"/>
</dbReference>
<dbReference type="PANTHER" id="PTHR43292:SF4">
    <property type="entry name" value="ACYL-COA DEHYDROGENASE FADE34"/>
    <property type="match status" value="1"/>
</dbReference>
<keyword evidence="3 6" id="KW-0285">Flavoprotein</keyword>
<evidence type="ECO:0000256" key="4">
    <source>
        <dbReference type="ARBA" id="ARBA00022827"/>
    </source>
</evidence>